<protein>
    <submittedName>
        <fullName evidence="2">CBS domain-containing protein</fullName>
    </submittedName>
</protein>
<evidence type="ECO:0000313" key="3">
    <source>
        <dbReference type="Proteomes" id="UP000738376"/>
    </source>
</evidence>
<dbReference type="Pfam" id="PF00571">
    <property type="entry name" value="CBS"/>
    <property type="match status" value="1"/>
</dbReference>
<dbReference type="InterPro" id="IPR000644">
    <property type="entry name" value="CBS_dom"/>
</dbReference>
<dbReference type="InterPro" id="IPR046342">
    <property type="entry name" value="CBS_dom_sf"/>
</dbReference>
<organism evidence="2 3">
    <name type="scientific">Pseudanabaena yagii GIHE-NHR1</name>
    <dbReference type="NCBI Taxonomy" id="2722753"/>
    <lineage>
        <taxon>Bacteria</taxon>
        <taxon>Bacillati</taxon>
        <taxon>Cyanobacteriota</taxon>
        <taxon>Cyanophyceae</taxon>
        <taxon>Pseudanabaenales</taxon>
        <taxon>Pseudanabaenaceae</taxon>
        <taxon>Pseudanabaena</taxon>
        <taxon>Pseudanabaena yagii</taxon>
    </lineage>
</organism>
<accession>A0ABX1LWV1</accession>
<reference evidence="2 3" key="1">
    <citation type="submission" date="2020-03" db="EMBL/GenBank/DDBJ databases">
        <title>Draft Genome Sequence of 2-Methylisoborneol Producing Pseudanabaena yagii Strain GIHE-NHR1 Isolated from North Han River in South Korea.</title>
        <authorList>
            <person name="Jeong J."/>
        </authorList>
    </citation>
    <scope>NUCLEOTIDE SEQUENCE [LARGE SCALE GENOMIC DNA]</scope>
    <source>
        <strain evidence="2 3">GIHE-NHR1</strain>
    </source>
</reference>
<sequence>MTEQVHLALETTFYFRDLFRNARAIAQKDSESFDEILFSLERFGYFLSKLKDGNLGKYFTSISDIANNSSLADYIPNKHPSYHTQFKDLYDSVKDGRNDAMHHGAYARHLTDHAVQVALIIEDALMTGKDRLSDYMVRNVIQASLWQPLSFVRQQMLSNSFSYIPFLNENDEWSFLCDRDIAKYINQNSKNWRKEKLANTVKQAINDLPNKLNFDDAISCKPDNSIGEVLELMKEKPLIVTDTNDKTKIIGIITAFDLL</sequence>
<proteinExistence type="predicted"/>
<dbReference type="RefSeq" id="WP_169365605.1">
    <property type="nucleotide sequence ID" value="NZ_JAAVJL010000003.1"/>
</dbReference>
<evidence type="ECO:0000313" key="2">
    <source>
        <dbReference type="EMBL" id="NMF60680.1"/>
    </source>
</evidence>
<gene>
    <name evidence="2" type="ORF">HC246_22270</name>
</gene>
<dbReference type="SUPFAM" id="SSF54631">
    <property type="entry name" value="CBS-domain pair"/>
    <property type="match status" value="1"/>
</dbReference>
<feature type="domain" description="CBS" evidence="1">
    <location>
        <begin position="216"/>
        <end position="259"/>
    </location>
</feature>
<comment type="caution">
    <text evidence="2">The sequence shown here is derived from an EMBL/GenBank/DDBJ whole genome shotgun (WGS) entry which is preliminary data.</text>
</comment>
<dbReference type="Proteomes" id="UP000738376">
    <property type="component" value="Unassembled WGS sequence"/>
</dbReference>
<dbReference type="Gene3D" id="3.10.580.10">
    <property type="entry name" value="CBS-domain"/>
    <property type="match status" value="1"/>
</dbReference>
<dbReference type="EMBL" id="JAAVJL010000003">
    <property type="protein sequence ID" value="NMF60680.1"/>
    <property type="molecule type" value="Genomic_DNA"/>
</dbReference>
<keyword evidence="3" id="KW-1185">Reference proteome</keyword>
<name>A0ABX1LWV1_9CYAN</name>
<evidence type="ECO:0000259" key="1">
    <source>
        <dbReference type="Pfam" id="PF00571"/>
    </source>
</evidence>